<protein>
    <recommendedName>
        <fullName evidence="1">SnoaL-like domain-containing protein</fullName>
    </recommendedName>
</protein>
<accession>I0I124</accession>
<gene>
    <name evidence="2" type="ordered locus">CLDAP_09220</name>
</gene>
<dbReference type="OrthoDB" id="13610at2"/>
<dbReference type="EMBL" id="AP012337">
    <property type="protein sequence ID" value="BAL98961.1"/>
    <property type="molecule type" value="Genomic_DNA"/>
</dbReference>
<name>I0I124_CALAS</name>
<dbReference type="STRING" id="926550.CLDAP_09220"/>
<evidence type="ECO:0000313" key="3">
    <source>
        <dbReference type="Proteomes" id="UP000007880"/>
    </source>
</evidence>
<dbReference type="InterPro" id="IPR037401">
    <property type="entry name" value="SnoaL-like"/>
</dbReference>
<dbReference type="eggNOG" id="ENOG5034C81">
    <property type="taxonomic scope" value="Bacteria"/>
</dbReference>
<dbReference type="HOGENOM" id="CLU_1812206_0_0_0"/>
<organism evidence="2 3">
    <name type="scientific">Caldilinea aerophila (strain DSM 14535 / JCM 11387 / NBRC 104270 / STL-6-O1)</name>
    <dbReference type="NCBI Taxonomy" id="926550"/>
    <lineage>
        <taxon>Bacteria</taxon>
        <taxon>Bacillati</taxon>
        <taxon>Chloroflexota</taxon>
        <taxon>Caldilineae</taxon>
        <taxon>Caldilineales</taxon>
        <taxon>Caldilineaceae</taxon>
        <taxon>Caldilinea</taxon>
    </lineage>
</organism>
<dbReference type="RefSeq" id="WP_014432202.1">
    <property type="nucleotide sequence ID" value="NC_017079.1"/>
</dbReference>
<dbReference type="Proteomes" id="UP000007880">
    <property type="component" value="Chromosome"/>
</dbReference>
<reference evidence="2 3" key="1">
    <citation type="submission" date="2012-02" db="EMBL/GenBank/DDBJ databases">
        <title>Complete genome sequence of Caldilinea aerophila DSM 14535 (= NBRC 102666).</title>
        <authorList>
            <person name="Oguchi A."/>
            <person name="Hosoyama A."/>
            <person name="Sekine M."/>
            <person name="Fukai R."/>
            <person name="Kato Y."/>
            <person name="Nakamura S."/>
            <person name="Hanada S."/>
            <person name="Yamazaki S."/>
            <person name="Fujita N."/>
        </authorList>
    </citation>
    <scope>NUCLEOTIDE SEQUENCE [LARGE SCALE GENOMIC DNA]</scope>
    <source>
        <strain evidence="3">DSM 14535 / JCM 11387 / NBRC 104270 / STL-6-O1</strain>
    </source>
</reference>
<evidence type="ECO:0000259" key="1">
    <source>
        <dbReference type="Pfam" id="PF12680"/>
    </source>
</evidence>
<dbReference type="PATRIC" id="fig|926550.5.peg.972"/>
<keyword evidence="3" id="KW-1185">Reference proteome</keyword>
<dbReference type="KEGG" id="cap:CLDAP_09220"/>
<dbReference type="SUPFAM" id="SSF54427">
    <property type="entry name" value="NTF2-like"/>
    <property type="match status" value="1"/>
</dbReference>
<dbReference type="Pfam" id="PF12680">
    <property type="entry name" value="SnoaL_2"/>
    <property type="match status" value="1"/>
</dbReference>
<feature type="domain" description="SnoaL-like" evidence="1">
    <location>
        <begin position="10"/>
        <end position="121"/>
    </location>
</feature>
<dbReference type="InterPro" id="IPR032710">
    <property type="entry name" value="NTF2-like_dom_sf"/>
</dbReference>
<dbReference type="Gene3D" id="3.10.450.50">
    <property type="match status" value="1"/>
</dbReference>
<evidence type="ECO:0000313" key="2">
    <source>
        <dbReference type="EMBL" id="BAL98961.1"/>
    </source>
</evidence>
<sequence>MENKNVASLRAAHDAFSAHDFARAAQVVAPTGRVVDHGRGLTANSRAEFEVWLQDRAAMSSDIRIVDQEYIAAGDWVTARFRAIGVQDGPMPASPFPASHKPFSLDVCEVWRFGPDGLAVEGHNYSDGLGLLMQLGHLSAPA</sequence>
<dbReference type="AlphaFoldDB" id="I0I124"/>
<proteinExistence type="predicted"/>